<proteinExistence type="predicted"/>
<dbReference type="Pfam" id="PF00486">
    <property type="entry name" value="Trans_reg_C"/>
    <property type="match status" value="1"/>
</dbReference>
<dbReference type="GO" id="GO:0000156">
    <property type="term" value="F:phosphorelay response regulator activity"/>
    <property type="evidence" value="ECO:0007669"/>
    <property type="project" value="TreeGrafter"/>
</dbReference>
<dbReference type="Gene3D" id="1.10.10.10">
    <property type="entry name" value="Winged helix-like DNA-binding domain superfamily/Winged helix DNA-binding domain"/>
    <property type="match status" value="1"/>
</dbReference>
<dbReference type="Gene3D" id="6.10.250.690">
    <property type="match status" value="1"/>
</dbReference>
<protein>
    <submittedName>
        <fullName evidence="8">Unannotated protein</fullName>
    </submittedName>
</protein>
<evidence type="ECO:0000256" key="2">
    <source>
        <dbReference type="ARBA" id="ARBA00023012"/>
    </source>
</evidence>
<evidence type="ECO:0000259" key="7">
    <source>
        <dbReference type="PROSITE" id="PS51755"/>
    </source>
</evidence>
<feature type="domain" description="OmpR/PhoB-type" evidence="7">
    <location>
        <begin position="82"/>
        <end position="179"/>
    </location>
</feature>
<dbReference type="InterPro" id="IPR001867">
    <property type="entry name" value="OmpR/PhoB-type_DNA-bd"/>
</dbReference>
<organism evidence="8">
    <name type="scientific">freshwater metagenome</name>
    <dbReference type="NCBI Taxonomy" id="449393"/>
    <lineage>
        <taxon>unclassified sequences</taxon>
        <taxon>metagenomes</taxon>
        <taxon>ecological metagenomes</taxon>
    </lineage>
</organism>
<dbReference type="EMBL" id="CAFBPB010000048">
    <property type="protein sequence ID" value="CAB5002082.1"/>
    <property type="molecule type" value="Genomic_DNA"/>
</dbReference>
<dbReference type="PANTHER" id="PTHR48111">
    <property type="entry name" value="REGULATOR OF RPOS"/>
    <property type="match status" value="1"/>
</dbReference>
<keyword evidence="1" id="KW-0597">Phosphoprotein</keyword>
<dbReference type="AlphaFoldDB" id="A0A6J7PH84"/>
<accession>A0A6J7PH84</accession>
<reference evidence="8" key="1">
    <citation type="submission" date="2020-05" db="EMBL/GenBank/DDBJ databases">
        <authorList>
            <person name="Chiriac C."/>
            <person name="Salcher M."/>
            <person name="Ghai R."/>
            <person name="Kavagutti S V."/>
        </authorList>
    </citation>
    <scope>NUCLEOTIDE SEQUENCE</scope>
</reference>
<dbReference type="GO" id="GO:0000976">
    <property type="term" value="F:transcription cis-regulatory region binding"/>
    <property type="evidence" value="ECO:0007669"/>
    <property type="project" value="TreeGrafter"/>
</dbReference>
<dbReference type="Pfam" id="PF00072">
    <property type="entry name" value="Response_reg"/>
    <property type="match status" value="1"/>
</dbReference>
<evidence type="ECO:0000256" key="1">
    <source>
        <dbReference type="ARBA" id="ARBA00022553"/>
    </source>
</evidence>
<evidence type="ECO:0000313" key="8">
    <source>
        <dbReference type="EMBL" id="CAB5002082.1"/>
    </source>
</evidence>
<keyword evidence="3" id="KW-0805">Transcription regulation</keyword>
<keyword evidence="4" id="KW-0238">DNA-binding</keyword>
<dbReference type="GO" id="GO:0006355">
    <property type="term" value="P:regulation of DNA-templated transcription"/>
    <property type="evidence" value="ECO:0007669"/>
    <property type="project" value="InterPro"/>
</dbReference>
<gene>
    <name evidence="8" type="ORF">UFOPK4049_00500</name>
</gene>
<dbReference type="SUPFAM" id="SSF46894">
    <property type="entry name" value="C-terminal effector domain of the bipartite response regulators"/>
    <property type="match status" value="1"/>
</dbReference>
<dbReference type="InterPro" id="IPR016032">
    <property type="entry name" value="Sig_transdc_resp-reg_C-effctor"/>
</dbReference>
<dbReference type="GO" id="GO:0005829">
    <property type="term" value="C:cytosol"/>
    <property type="evidence" value="ECO:0007669"/>
    <property type="project" value="TreeGrafter"/>
</dbReference>
<dbReference type="InterPro" id="IPR011006">
    <property type="entry name" value="CheY-like_superfamily"/>
</dbReference>
<dbReference type="GO" id="GO:0032993">
    <property type="term" value="C:protein-DNA complex"/>
    <property type="evidence" value="ECO:0007669"/>
    <property type="project" value="TreeGrafter"/>
</dbReference>
<dbReference type="SUPFAM" id="SSF52172">
    <property type="entry name" value="CheY-like"/>
    <property type="match status" value="1"/>
</dbReference>
<evidence type="ECO:0000259" key="6">
    <source>
        <dbReference type="PROSITE" id="PS50110"/>
    </source>
</evidence>
<dbReference type="InterPro" id="IPR001789">
    <property type="entry name" value="Sig_transdc_resp-reg_receiver"/>
</dbReference>
<evidence type="ECO:0000256" key="3">
    <source>
        <dbReference type="ARBA" id="ARBA00023015"/>
    </source>
</evidence>
<evidence type="ECO:0000256" key="4">
    <source>
        <dbReference type="ARBA" id="ARBA00023125"/>
    </source>
</evidence>
<dbReference type="PANTHER" id="PTHR48111:SF1">
    <property type="entry name" value="TWO-COMPONENT RESPONSE REGULATOR ORR33"/>
    <property type="match status" value="1"/>
</dbReference>
<dbReference type="InterPro" id="IPR039420">
    <property type="entry name" value="WalR-like"/>
</dbReference>
<dbReference type="Gene3D" id="3.40.50.2300">
    <property type="match status" value="1"/>
</dbReference>
<dbReference type="InterPro" id="IPR036388">
    <property type="entry name" value="WH-like_DNA-bd_sf"/>
</dbReference>
<keyword evidence="2" id="KW-0902">Two-component regulatory system</keyword>
<dbReference type="SMART" id="SM00862">
    <property type="entry name" value="Trans_reg_C"/>
    <property type="match status" value="1"/>
</dbReference>
<evidence type="ECO:0000256" key="5">
    <source>
        <dbReference type="ARBA" id="ARBA00023163"/>
    </source>
</evidence>
<feature type="domain" description="Response regulatory" evidence="6">
    <location>
        <begin position="1"/>
        <end position="72"/>
    </location>
</feature>
<keyword evidence="5" id="KW-0804">Transcription</keyword>
<name>A0A6J7PH84_9ZZZZ</name>
<dbReference type="PROSITE" id="PS51755">
    <property type="entry name" value="OMPR_PHOB"/>
    <property type="match status" value="1"/>
</dbReference>
<dbReference type="CDD" id="cd00383">
    <property type="entry name" value="trans_reg_C"/>
    <property type="match status" value="1"/>
</dbReference>
<sequence>MDLVIADVNMPHLDGYEMVSRMRDGGDQTPVIFLTARNDRADVSHGLKLGADDYVMKPFGLEELTLRVAAILRRTHGVSPLERKLHCGPISLDDEIHQVQFNGETIELSPTEYRLLHYLMERAGKVVTKETLLGAVWGIEFETNTSVVDTYISYLRKKLHRDGFEGIKTIRGFGFQMVDAKE</sequence>
<dbReference type="PROSITE" id="PS50110">
    <property type="entry name" value="RESPONSE_REGULATORY"/>
    <property type="match status" value="1"/>
</dbReference>